<evidence type="ECO:0000256" key="6">
    <source>
        <dbReference type="ARBA" id="ARBA00022692"/>
    </source>
</evidence>
<accession>A0A2H0WQ20</accession>
<dbReference type="InterPro" id="IPR004513">
    <property type="entry name" value="FtsX"/>
</dbReference>
<evidence type="ECO:0000313" key="15">
    <source>
        <dbReference type="Proteomes" id="UP000230033"/>
    </source>
</evidence>
<proteinExistence type="inferred from homology"/>
<feature type="transmembrane region" description="Helical" evidence="11">
    <location>
        <begin position="219"/>
        <end position="240"/>
    </location>
</feature>
<dbReference type="GO" id="GO:0005886">
    <property type="term" value="C:plasma membrane"/>
    <property type="evidence" value="ECO:0007669"/>
    <property type="project" value="UniProtKB-SubCell"/>
</dbReference>
<evidence type="ECO:0000256" key="4">
    <source>
        <dbReference type="ARBA" id="ARBA00022475"/>
    </source>
</evidence>
<dbReference type="PANTHER" id="PTHR47755">
    <property type="entry name" value="CELL DIVISION PROTEIN FTSX"/>
    <property type="match status" value="1"/>
</dbReference>
<comment type="similarity">
    <text evidence="2 10">Belongs to the ABC-4 integral membrane protein family. FtsX subfamily.</text>
</comment>
<keyword evidence="5 10" id="KW-0132">Cell division</keyword>
<dbReference type="AlphaFoldDB" id="A0A2H0WQ20"/>
<evidence type="ECO:0000256" key="8">
    <source>
        <dbReference type="ARBA" id="ARBA00023136"/>
    </source>
</evidence>
<dbReference type="InterPro" id="IPR040690">
    <property type="entry name" value="FtsX_ECD"/>
</dbReference>
<evidence type="ECO:0000259" key="12">
    <source>
        <dbReference type="Pfam" id="PF02687"/>
    </source>
</evidence>
<evidence type="ECO:0000256" key="7">
    <source>
        <dbReference type="ARBA" id="ARBA00022989"/>
    </source>
</evidence>
<keyword evidence="6 11" id="KW-0812">Transmembrane</keyword>
<feature type="transmembrane region" description="Helical" evidence="11">
    <location>
        <begin position="260"/>
        <end position="284"/>
    </location>
</feature>
<evidence type="ECO:0000256" key="10">
    <source>
        <dbReference type="PIRNR" id="PIRNR003097"/>
    </source>
</evidence>
<keyword evidence="7 11" id="KW-1133">Transmembrane helix</keyword>
<dbReference type="Pfam" id="PF02687">
    <property type="entry name" value="FtsX"/>
    <property type="match status" value="1"/>
</dbReference>
<feature type="domain" description="FtsX extracellular" evidence="13">
    <location>
        <begin position="55"/>
        <end position="146"/>
    </location>
</feature>
<sequence length="289" mass="31812">MKKHLKTAWVHIRRAPYQALAAILVMVLANFAATTFILATFASQTALRWFETRPQVTAFFKDDATTAQIDALRAKLAQTGKVKETRFISKDQALTLYREQNKNDPLLLEMVTANILPASLEVSAHDLTNLAEIAQVLKNEPGVEEVVFQEDVVKALHNWVNNLRKIGVGLICVLGLISLLIILVIIGMKIALRKGEVEIIQLIGGAAWYIRAPFIFEGIFYGVIGAILGWGAGYLLLLYLTPFLVDFLAGIPVLPIPVLLMLEILGVEILAGAMIGILGSLLAVKKYLR</sequence>
<comment type="subcellular location">
    <subcellularLocation>
        <location evidence="1">Cell membrane</location>
        <topology evidence="1">Multi-pass membrane protein</topology>
    </subcellularLocation>
</comment>
<feature type="domain" description="ABC3 transporter permease C-terminal" evidence="12">
    <location>
        <begin position="170"/>
        <end position="286"/>
    </location>
</feature>
<feature type="transmembrane region" description="Helical" evidence="11">
    <location>
        <begin position="166"/>
        <end position="186"/>
    </location>
</feature>
<keyword evidence="9 10" id="KW-0131">Cell cycle</keyword>
<keyword evidence="4 10" id="KW-1003">Cell membrane</keyword>
<evidence type="ECO:0000256" key="3">
    <source>
        <dbReference type="ARBA" id="ARBA00021907"/>
    </source>
</evidence>
<evidence type="ECO:0000256" key="11">
    <source>
        <dbReference type="SAM" id="Phobius"/>
    </source>
</evidence>
<gene>
    <name evidence="14" type="ORF">COT65_01170</name>
</gene>
<reference evidence="15" key="1">
    <citation type="submission" date="2017-09" db="EMBL/GenBank/DDBJ databases">
        <title>Depth-based differentiation of microbial function through sediment-hosted aquifers and enrichment of novel symbionts in the deep terrestrial subsurface.</title>
        <authorList>
            <person name="Probst A.J."/>
            <person name="Ladd B."/>
            <person name="Jarett J.K."/>
            <person name="Geller-Mcgrath D.E."/>
            <person name="Sieber C.M.K."/>
            <person name="Emerson J.B."/>
            <person name="Anantharaman K."/>
            <person name="Thomas B.C."/>
            <person name="Malmstrom R."/>
            <person name="Stieglmeier M."/>
            <person name="Klingl A."/>
            <person name="Woyke T."/>
            <person name="Ryan C.M."/>
            <person name="Banfield J.F."/>
        </authorList>
    </citation>
    <scope>NUCLEOTIDE SEQUENCE [LARGE SCALE GENOMIC DNA]</scope>
</reference>
<evidence type="ECO:0000256" key="1">
    <source>
        <dbReference type="ARBA" id="ARBA00004651"/>
    </source>
</evidence>
<evidence type="ECO:0000256" key="2">
    <source>
        <dbReference type="ARBA" id="ARBA00007379"/>
    </source>
</evidence>
<evidence type="ECO:0000259" key="13">
    <source>
        <dbReference type="Pfam" id="PF18075"/>
    </source>
</evidence>
<dbReference type="PANTHER" id="PTHR47755:SF1">
    <property type="entry name" value="CELL DIVISION PROTEIN FTSX"/>
    <property type="match status" value="1"/>
</dbReference>
<keyword evidence="8 10" id="KW-0472">Membrane</keyword>
<dbReference type="GO" id="GO:0051301">
    <property type="term" value="P:cell division"/>
    <property type="evidence" value="ECO:0007669"/>
    <property type="project" value="UniProtKB-KW"/>
</dbReference>
<dbReference type="Gene3D" id="3.30.70.3040">
    <property type="match status" value="1"/>
</dbReference>
<protein>
    <recommendedName>
        <fullName evidence="3 10">Cell division protein FtsX</fullName>
    </recommendedName>
</protein>
<comment type="caution">
    <text evidence="14">The sequence shown here is derived from an EMBL/GenBank/DDBJ whole genome shotgun (WGS) entry which is preliminary data.</text>
</comment>
<organism evidence="14 15">
    <name type="scientific">Candidatus Shapirobacteria bacterium CG09_land_8_20_14_0_10_47_13</name>
    <dbReference type="NCBI Taxonomy" id="1974481"/>
    <lineage>
        <taxon>Bacteria</taxon>
        <taxon>Candidatus Shapironibacteriota</taxon>
    </lineage>
</organism>
<dbReference type="PIRSF" id="PIRSF003097">
    <property type="entry name" value="FtsX"/>
    <property type="match status" value="1"/>
</dbReference>
<evidence type="ECO:0000313" key="14">
    <source>
        <dbReference type="EMBL" id="PIS13999.1"/>
    </source>
</evidence>
<dbReference type="EMBL" id="PEZJ01000015">
    <property type="protein sequence ID" value="PIS13999.1"/>
    <property type="molecule type" value="Genomic_DNA"/>
</dbReference>
<evidence type="ECO:0000256" key="9">
    <source>
        <dbReference type="ARBA" id="ARBA00023306"/>
    </source>
</evidence>
<dbReference type="Pfam" id="PF18075">
    <property type="entry name" value="FtsX_ECD"/>
    <property type="match status" value="1"/>
</dbReference>
<feature type="transmembrane region" description="Helical" evidence="11">
    <location>
        <begin position="20"/>
        <end position="42"/>
    </location>
</feature>
<dbReference type="InterPro" id="IPR003838">
    <property type="entry name" value="ABC3_permease_C"/>
</dbReference>
<dbReference type="Proteomes" id="UP000230033">
    <property type="component" value="Unassembled WGS sequence"/>
</dbReference>
<evidence type="ECO:0000256" key="5">
    <source>
        <dbReference type="ARBA" id="ARBA00022618"/>
    </source>
</evidence>
<name>A0A2H0WQ20_9BACT</name>